<keyword evidence="1" id="KW-0175">Coiled coil</keyword>
<protein>
    <submittedName>
        <fullName evidence="3">DUF2357 domain-containing protein</fullName>
    </submittedName>
</protein>
<evidence type="ECO:0000313" key="2">
    <source>
        <dbReference type="Proteomes" id="UP000095281"/>
    </source>
</evidence>
<accession>A0A1I8BHJ4</accession>
<name>A0A1I8BHJ4_MELHA</name>
<evidence type="ECO:0000313" key="3">
    <source>
        <dbReference type="WBParaSite" id="MhA1_Contig244.frz3.gene4"/>
    </source>
</evidence>
<keyword evidence="2" id="KW-1185">Reference proteome</keyword>
<reference evidence="3" key="1">
    <citation type="submission" date="2016-11" db="UniProtKB">
        <authorList>
            <consortium name="WormBaseParasite"/>
        </authorList>
    </citation>
    <scope>IDENTIFICATION</scope>
</reference>
<sequence length="242" mass="28802">MQDNYAELILQRIYENVDKIANEISFYERDRPDNQEILKILEILRQNEQDKNILEDDNFKLNKELMRNATDLKHSENKFKLLMAPITSFATKKFLAIKGNENDQHIYSNLLIEVRLKGYYKKIERQTHNLLYISGNFKEFTHLNSWLSEFLKNVEKRMQVLMQIGQIQPKTRIILFFYVTIVHLIDILDKQAKQRSFIKINSFTNSTAQHLHGSFSKMYTADWLQNAILTPIEERLFNEVIV</sequence>
<evidence type="ECO:0000256" key="1">
    <source>
        <dbReference type="SAM" id="Coils"/>
    </source>
</evidence>
<dbReference type="WBParaSite" id="MhA1_Contig244.frz3.gene4">
    <property type="protein sequence ID" value="MhA1_Contig244.frz3.gene4"/>
    <property type="gene ID" value="MhA1_Contig244.frz3.gene4"/>
</dbReference>
<feature type="coiled-coil region" evidence="1">
    <location>
        <begin position="10"/>
        <end position="64"/>
    </location>
</feature>
<dbReference type="Proteomes" id="UP000095281">
    <property type="component" value="Unplaced"/>
</dbReference>
<organism evidence="2 3">
    <name type="scientific">Meloidogyne hapla</name>
    <name type="common">Root-knot nematode worm</name>
    <dbReference type="NCBI Taxonomy" id="6305"/>
    <lineage>
        <taxon>Eukaryota</taxon>
        <taxon>Metazoa</taxon>
        <taxon>Ecdysozoa</taxon>
        <taxon>Nematoda</taxon>
        <taxon>Chromadorea</taxon>
        <taxon>Rhabditida</taxon>
        <taxon>Tylenchina</taxon>
        <taxon>Tylenchomorpha</taxon>
        <taxon>Tylenchoidea</taxon>
        <taxon>Meloidogynidae</taxon>
        <taxon>Meloidogyninae</taxon>
        <taxon>Meloidogyne</taxon>
    </lineage>
</organism>
<proteinExistence type="predicted"/>
<dbReference type="AlphaFoldDB" id="A0A1I8BHJ4"/>